<dbReference type="EMBL" id="BAABJI010000001">
    <property type="protein sequence ID" value="GAA4906392.1"/>
    <property type="molecule type" value="Genomic_DNA"/>
</dbReference>
<sequence length="77" mass="8634">MVGDLLILQSKKYFVAGGHLFVDRYYKKPIFSTFCLLEQLISVLSDPVKIPYSILLANYYAIIASALITAFDDVPCV</sequence>
<accession>A0ABP9FUT1</accession>
<protein>
    <submittedName>
        <fullName evidence="1">Uncharacterized protein</fullName>
    </submittedName>
</protein>
<dbReference type="RefSeq" id="WP_345329461.1">
    <property type="nucleotide sequence ID" value="NZ_BAABJI010000001.1"/>
</dbReference>
<gene>
    <name evidence="1" type="ORF">GCM10023313_06400</name>
</gene>
<dbReference type="Proteomes" id="UP001501436">
    <property type="component" value="Unassembled WGS sequence"/>
</dbReference>
<evidence type="ECO:0000313" key="1">
    <source>
        <dbReference type="EMBL" id="GAA4906392.1"/>
    </source>
</evidence>
<name>A0ABP9FUT1_9SPHI</name>
<proteinExistence type="predicted"/>
<comment type="caution">
    <text evidence="1">The sequence shown here is derived from an EMBL/GenBank/DDBJ whole genome shotgun (WGS) entry which is preliminary data.</text>
</comment>
<evidence type="ECO:0000313" key="2">
    <source>
        <dbReference type="Proteomes" id="UP001501436"/>
    </source>
</evidence>
<keyword evidence="2" id="KW-1185">Reference proteome</keyword>
<organism evidence="1 2">
    <name type="scientific">Mucilaginibacter defluvii</name>
    <dbReference type="NCBI Taxonomy" id="1196019"/>
    <lineage>
        <taxon>Bacteria</taxon>
        <taxon>Pseudomonadati</taxon>
        <taxon>Bacteroidota</taxon>
        <taxon>Sphingobacteriia</taxon>
        <taxon>Sphingobacteriales</taxon>
        <taxon>Sphingobacteriaceae</taxon>
        <taxon>Mucilaginibacter</taxon>
    </lineage>
</organism>
<reference evidence="2" key="1">
    <citation type="journal article" date="2019" name="Int. J. Syst. Evol. Microbiol.">
        <title>The Global Catalogue of Microorganisms (GCM) 10K type strain sequencing project: providing services to taxonomists for standard genome sequencing and annotation.</title>
        <authorList>
            <consortium name="The Broad Institute Genomics Platform"/>
            <consortium name="The Broad Institute Genome Sequencing Center for Infectious Disease"/>
            <person name="Wu L."/>
            <person name="Ma J."/>
        </authorList>
    </citation>
    <scope>NUCLEOTIDE SEQUENCE [LARGE SCALE GENOMIC DNA]</scope>
    <source>
        <strain evidence="2">JCM 18283</strain>
    </source>
</reference>